<dbReference type="Proteomes" id="UP000037939">
    <property type="component" value="Unassembled WGS sequence"/>
</dbReference>
<evidence type="ECO:0000256" key="1">
    <source>
        <dbReference type="SAM" id="SignalP"/>
    </source>
</evidence>
<protein>
    <submittedName>
        <fullName evidence="2">Uncharacterized protein</fullName>
    </submittedName>
</protein>
<evidence type="ECO:0000313" key="3">
    <source>
        <dbReference type="Proteomes" id="UP000037939"/>
    </source>
</evidence>
<dbReference type="AlphaFoldDB" id="A0A0N0GQT7"/>
<feature type="signal peptide" evidence="1">
    <location>
        <begin position="1"/>
        <end position="19"/>
    </location>
</feature>
<evidence type="ECO:0000313" key="2">
    <source>
        <dbReference type="EMBL" id="KPC54761.1"/>
    </source>
</evidence>
<proteinExistence type="predicted"/>
<sequence length="288" mass="31096">MQRLRIFCACFSLAALAHAAEPLPLAIFNFPPMYLLDAADPGNGTGNGDMLLKALAPHLPDWQIKPVPMALRRVFSEIKAGKPLCFATAVEAPERFTYSYATLSFVTPSVQVITLRSKAAGLVGPDGKVDLARLAANAAHPGSYTADRAFGLAVDSIIHAPGNVGLKLNASADPVAQLRMLSAGRVDYVLEYPTMLGYLVQRGQLPDTMVALPIKQQSSWITVWALCPRTPWGKRAITDIDAGLQQVARSGAYQSILQRWLPASASGQHPVEIEQFIQRRAHGSMVTP</sequence>
<keyword evidence="1" id="KW-0732">Signal</keyword>
<dbReference type="Gene3D" id="3.40.190.10">
    <property type="entry name" value="Periplasmic binding protein-like II"/>
    <property type="match status" value="2"/>
</dbReference>
<dbReference type="SUPFAM" id="SSF53850">
    <property type="entry name" value="Periplasmic binding protein-like II"/>
    <property type="match status" value="1"/>
</dbReference>
<dbReference type="STRING" id="857265.WG78_04290"/>
<feature type="chain" id="PRO_5005849878" evidence="1">
    <location>
        <begin position="20"/>
        <end position="288"/>
    </location>
</feature>
<dbReference type="OrthoDB" id="8889006at2"/>
<dbReference type="RefSeq" id="WP_152969055.1">
    <property type="nucleotide sequence ID" value="NZ_LAQT01000002.1"/>
</dbReference>
<organism evidence="2 3">
    <name type="scientific">Amantichitinum ursilacus</name>
    <dbReference type="NCBI Taxonomy" id="857265"/>
    <lineage>
        <taxon>Bacteria</taxon>
        <taxon>Pseudomonadati</taxon>
        <taxon>Pseudomonadota</taxon>
        <taxon>Betaproteobacteria</taxon>
        <taxon>Neisseriales</taxon>
        <taxon>Chitinibacteraceae</taxon>
        <taxon>Amantichitinum</taxon>
    </lineage>
</organism>
<name>A0A0N0GQT7_9NEIS</name>
<comment type="caution">
    <text evidence="2">The sequence shown here is derived from an EMBL/GenBank/DDBJ whole genome shotgun (WGS) entry which is preliminary data.</text>
</comment>
<accession>A0A0N0GQT7</accession>
<keyword evidence="3" id="KW-1185">Reference proteome</keyword>
<dbReference type="EMBL" id="LAQT01000002">
    <property type="protein sequence ID" value="KPC54761.1"/>
    <property type="molecule type" value="Genomic_DNA"/>
</dbReference>
<reference evidence="2 3" key="1">
    <citation type="submission" date="2015-07" db="EMBL/GenBank/DDBJ databases">
        <title>Draft genome sequence of the Amantichitinum ursilacus IGB-41, a new chitin-degrading bacterium.</title>
        <authorList>
            <person name="Kirstahler P."/>
            <person name="Guenther M."/>
            <person name="Grumaz C."/>
            <person name="Rupp S."/>
            <person name="Zibek S."/>
            <person name="Sohn K."/>
        </authorList>
    </citation>
    <scope>NUCLEOTIDE SEQUENCE [LARGE SCALE GENOMIC DNA]</scope>
    <source>
        <strain evidence="2 3">IGB-41</strain>
    </source>
</reference>
<gene>
    <name evidence="2" type="ORF">WG78_04290</name>
</gene>